<feature type="region of interest" description="Disordered" evidence="1">
    <location>
        <begin position="1"/>
        <end position="55"/>
    </location>
</feature>
<feature type="compositionally biased region" description="Basic and acidic residues" evidence="1">
    <location>
        <begin position="15"/>
        <end position="36"/>
    </location>
</feature>
<feature type="region of interest" description="Disordered" evidence="1">
    <location>
        <begin position="472"/>
        <end position="516"/>
    </location>
</feature>
<sequence>MTAAKTGQAKNKAKVAAESEPKAPAKDQLPESEKVPVQKIPPPPESADQGQLAAESLEPPALPAKDEEAKRMSALSVMQQVIKYVHRRWAVECGLSGESKLKDLAPLSIEKNKAVQTNFRESWSPTSCQVSMERRDMYEAGGSLFWLDGLVTLAGWKDEPVLVEPPSMWEVLEAEEVLVPECQNQLYFGDPFLAFVQNYGNGVSFPSGMRLMRGILPLFAWYVAACRVILEPLSKARTERLTALHTMALTVSIRAYYYNPREGKSNIILRSLQNSEKSKITAPGDSFQMFVKKLGQFMESAPKEESDSQPKLLKFLVDRNIRFNGSLVNRTLLQASVNFYKLLTPGIESTLDAIQREFGRAVWSAGYNKIMRLCQIAAKMAGDWPTEVSVSDLVHFALDCCLMQLRRKQCGPEFYKMETLVTERSGWVPITCLKCYLIMHLLSVSKAAAEKESESKSATSRLPKKLLHEAMQKVASPSSYDENVPLPRSEEAEDVLEEGPGPASASASASKPNEEQACADAMARVTEMLSKAGRACVELVRDLMEGKHEDALAKLTSVKDPLYHLMEGSASDAKHLGKAFRASVSTMVASAFASESGDAPVSFRELARKLSDPEQPDEAQKVQRQKVWQQAQQLRKKTVQLALWKGTVDSLKTLVDKSVFKQCQGKLNETHRVIFFSADLLDEAKGTWQRPVSIAKDSADPIMKFLEDFTWKEHDILVLFDGGNQANRDYLRASVGAKGQKNLNEFVLLYSRRSRMSRSRKVFCASQRMETGIIKTFVPRIRVNVKERTDMYAIPTPDKKEVATTHDLSMVGLPPLERRPKISVTEKAKIWSDIDEPPKYRLESVPIYWAESKPWDCWDTLLACLDAGAVLDLTPGSGLLASVCMAAGISYTGITRSEDLSESVRKLFDDVLRELNDAELQESDEDDMGDEDMAD</sequence>
<evidence type="ECO:0000313" key="3">
    <source>
        <dbReference type="Proteomes" id="UP000601435"/>
    </source>
</evidence>
<name>A0A812VSL0_9DINO</name>
<evidence type="ECO:0000313" key="2">
    <source>
        <dbReference type="EMBL" id="CAE7639042.1"/>
    </source>
</evidence>
<dbReference type="Proteomes" id="UP000601435">
    <property type="component" value="Unassembled WGS sequence"/>
</dbReference>
<proteinExistence type="predicted"/>
<organism evidence="2 3">
    <name type="scientific">Symbiodinium necroappetens</name>
    <dbReference type="NCBI Taxonomy" id="1628268"/>
    <lineage>
        <taxon>Eukaryota</taxon>
        <taxon>Sar</taxon>
        <taxon>Alveolata</taxon>
        <taxon>Dinophyceae</taxon>
        <taxon>Suessiales</taxon>
        <taxon>Symbiodiniaceae</taxon>
        <taxon>Symbiodinium</taxon>
    </lineage>
</organism>
<reference evidence="2" key="1">
    <citation type="submission" date="2021-02" db="EMBL/GenBank/DDBJ databases">
        <authorList>
            <person name="Dougan E. K."/>
            <person name="Rhodes N."/>
            <person name="Thang M."/>
            <person name="Chan C."/>
        </authorList>
    </citation>
    <scope>NUCLEOTIDE SEQUENCE</scope>
</reference>
<accession>A0A812VSL0</accession>
<protein>
    <submittedName>
        <fullName evidence="2">Uncharacterized protein</fullName>
    </submittedName>
</protein>
<keyword evidence="3" id="KW-1185">Reference proteome</keyword>
<dbReference type="OrthoDB" id="435308at2759"/>
<comment type="caution">
    <text evidence="2">The sequence shown here is derived from an EMBL/GenBank/DDBJ whole genome shotgun (WGS) entry which is preliminary data.</text>
</comment>
<evidence type="ECO:0000256" key="1">
    <source>
        <dbReference type="SAM" id="MobiDB-lite"/>
    </source>
</evidence>
<dbReference type="EMBL" id="CAJNJA010030156">
    <property type="protein sequence ID" value="CAE7639042.1"/>
    <property type="molecule type" value="Genomic_DNA"/>
</dbReference>
<dbReference type="AlphaFoldDB" id="A0A812VSL0"/>
<gene>
    <name evidence="2" type="ORF">SNEC2469_LOCUS18044</name>
</gene>